<evidence type="ECO:0000256" key="5">
    <source>
        <dbReference type="ARBA" id="ARBA00022734"/>
    </source>
</evidence>
<keyword evidence="9" id="KW-0732">Signal</keyword>
<keyword evidence="12" id="KW-1185">Reference proteome</keyword>
<feature type="region of interest" description="Disordered" evidence="8">
    <location>
        <begin position="764"/>
        <end position="786"/>
    </location>
</feature>
<dbReference type="InterPro" id="IPR011047">
    <property type="entry name" value="Quinoprotein_ADH-like_sf"/>
</dbReference>
<dbReference type="NCBIfam" id="NF040941">
    <property type="entry name" value="GGGWT_bact"/>
    <property type="match status" value="1"/>
</dbReference>
<keyword evidence="3" id="KW-0245">EGF-like domain</keyword>
<evidence type="ECO:0000256" key="9">
    <source>
        <dbReference type="SAM" id="SignalP"/>
    </source>
</evidence>
<dbReference type="EMBL" id="BAAALN010000018">
    <property type="protein sequence ID" value="GAA1249768.1"/>
    <property type="molecule type" value="Genomic_DNA"/>
</dbReference>
<dbReference type="Gene3D" id="3.90.215.10">
    <property type="entry name" value="Gamma Fibrinogen, chain A, domain 1"/>
    <property type="match status" value="1"/>
</dbReference>
<dbReference type="SUPFAM" id="SSF50998">
    <property type="entry name" value="Quinoprotein alcohol dehydrogenase-like"/>
    <property type="match status" value="1"/>
</dbReference>
<feature type="chain" id="PRO_5046925308" description="Fibrinogen C-terminal domain-containing protein" evidence="9">
    <location>
        <begin position="24"/>
        <end position="786"/>
    </location>
</feature>
<dbReference type="Gene3D" id="2.60.40.10">
    <property type="entry name" value="Immunoglobulins"/>
    <property type="match status" value="1"/>
</dbReference>
<evidence type="ECO:0000256" key="2">
    <source>
        <dbReference type="ARBA" id="ARBA00022530"/>
    </source>
</evidence>
<evidence type="ECO:0000313" key="12">
    <source>
        <dbReference type="Proteomes" id="UP001500653"/>
    </source>
</evidence>
<protein>
    <recommendedName>
        <fullName evidence="10">Fibrinogen C-terminal domain-containing protein</fullName>
    </recommendedName>
</protein>
<feature type="region of interest" description="Disordered" evidence="8">
    <location>
        <begin position="697"/>
        <end position="728"/>
    </location>
</feature>
<keyword evidence="2" id="KW-0272">Extracellular matrix</keyword>
<evidence type="ECO:0000256" key="6">
    <source>
        <dbReference type="ARBA" id="ARBA00022837"/>
    </source>
</evidence>
<keyword evidence="7" id="KW-1015">Disulfide bond</keyword>
<dbReference type="InterPro" id="IPR014716">
    <property type="entry name" value="Fibrinogen_a/b/g_C_1"/>
</dbReference>
<dbReference type="InterPro" id="IPR003961">
    <property type="entry name" value="FN3_dom"/>
</dbReference>
<dbReference type="Proteomes" id="UP001500653">
    <property type="component" value="Unassembled WGS sequence"/>
</dbReference>
<name>A0ABP4H4D6_9PSEU</name>
<proteinExistence type="predicted"/>
<keyword evidence="2" id="KW-0964">Secreted</keyword>
<feature type="domain" description="Fibrinogen C-terminal" evidence="10">
    <location>
        <begin position="44"/>
        <end position="101"/>
    </location>
</feature>
<evidence type="ECO:0000256" key="7">
    <source>
        <dbReference type="ARBA" id="ARBA00023157"/>
    </source>
</evidence>
<reference evidence="12" key="1">
    <citation type="journal article" date="2019" name="Int. J. Syst. Evol. Microbiol.">
        <title>The Global Catalogue of Microorganisms (GCM) 10K type strain sequencing project: providing services to taxonomists for standard genome sequencing and annotation.</title>
        <authorList>
            <consortium name="The Broad Institute Genomics Platform"/>
            <consortium name="The Broad Institute Genome Sequencing Center for Infectious Disease"/>
            <person name="Wu L."/>
            <person name="Ma J."/>
        </authorList>
    </citation>
    <scope>NUCLEOTIDE SEQUENCE [LARGE SCALE GENOMIC DNA]</scope>
    <source>
        <strain evidence="12">JCM 13023</strain>
    </source>
</reference>
<evidence type="ECO:0000256" key="1">
    <source>
        <dbReference type="ARBA" id="ARBA00004498"/>
    </source>
</evidence>
<feature type="region of interest" description="Disordered" evidence="8">
    <location>
        <begin position="282"/>
        <end position="308"/>
    </location>
</feature>
<comment type="subcellular location">
    <subcellularLocation>
        <location evidence="1">Secreted</location>
        <location evidence="1">Extracellular space</location>
        <location evidence="1">Extracellular matrix</location>
    </subcellularLocation>
</comment>
<dbReference type="InterPro" id="IPR002181">
    <property type="entry name" value="Fibrinogen_a/b/g_C_dom"/>
</dbReference>
<dbReference type="SUPFAM" id="SSF56496">
    <property type="entry name" value="Fibrinogen C-terminal domain-like"/>
    <property type="match status" value="1"/>
</dbReference>
<keyword evidence="4" id="KW-0479">Metal-binding</keyword>
<keyword evidence="6" id="KW-0106">Calcium</keyword>
<dbReference type="PANTHER" id="PTHR16146:SF46">
    <property type="entry name" value="INTELECTIN-1A-RELATED"/>
    <property type="match status" value="1"/>
</dbReference>
<dbReference type="PANTHER" id="PTHR16146">
    <property type="entry name" value="INTELECTIN"/>
    <property type="match status" value="1"/>
</dbReference>
<evidence type="ECO:0000313" key="11">
    <source>
        <dbReference type="EMBL" id="GAA1249768.1"/>
    </source>
</evidence>
<evidence type="ECO:0000259" key="10">
    <source>
        <dbReference type="PROSITE" id="PS51406"/>
    </source>
</evidence>
<accession>A0ABP4H4D6</accession>
<dbReference type="CDD" id="cd00063">
    <property type="entry name" value="FN3"/>
    <property type="match status" value="1"/>
</dbReference>
<organism evidence="11 12">
    <name type="scientific">Prauserella halophila</name>
    <dbReference type="NCBI Taxonomy" id="185641"/>
    <lineage>
        <taxon>Bacteria</taxon>
        <taxon>Bacillati</taxon>
        <taxon>Actinomycetota</taxon>
        <taxon>Actinomycetes</taxon>
        <taxon>Pseudonocardiales</taxon>
        <taxon>Pseudonocardiaceae</taxon>
        <taxon>Prauserella</taxon>
    </lineage>
</organism>
<comment type="caution">
    <text evidence="11">The sequence shown here is derived from an EMBL/GenBank/DDBJ whole genome shotgun (WGS) entry which is preliminary data.</text>
</comment>
<feature type="compositionally biased region" description="Polar residues" evidence="8">
    <location>
        <begin position="698"/>
        <end position="710"/>
    </location>
</feature>
<gene>
    <name evidence="11" type="ORF">GCM10009676_40360</name>
</gene>
<evidence type="ECO:0000256" key="8">
    <source>
        <dbReference type="SAM" id="MobiDB-lite"/>
    </source>
</evidence>
<sequence>MRRRRTRDHIRSVAAAAIAVVLAAGSTVFVDTTANAQGSGPTGSASHDAAASCWEIKQNDPDAPDGSYWLQTPSLVAPERFYCDMTTDGGGWVLIGRGRQDWRQEYQGQGTPAQVRDAVTGQDAFTVRSLPSRTVDGLLNDGRVDALDDGIRVRRAKNTSGTSWQDARFEFENRDRWVWSFGAEHRVGSYDFGGFFGSGSGGQTNDFGKDDSYRRIDTRNDHSGQGWLRGWSYGSRVSGSNSADSYLWSETDGAGHARPFTQIYLRPKLTQDDLDYTEIAEQGTAPSERRPLLQSGAEPQEWGVTGRATSNTNEHYTEARTFGQSGDTVFVGGNFRNVQKGPDPGPGERIEQSYLAGFDVDTGDWVSSFRPDFNGPVRALSVLPSGLVVAGGEFTEVNGESNAGLVALDPATGDIADEWHVAMENRLTCCSTKVWTLEQQGDWLYVGGSFTHMRGMGQSRTAYSRNTGRIDVSTASPDQDWNPEFNGTVFDLDTGADGDRIYAAGHFTWSQHEPAEKVAVVSTEQGAPLVPGMADPSFSNSTNYQQTILEAGDRVWVGGSEHSLFSYARSDFELLSGNITKNGGDFQATELIDGVVYGTCHCRHWNYSDAYTWQDVGTDWTQADKLGFIGAWDAETGEYLPEFNARLNGHRDQGPWDVFQDSTGTVWFSGDFRQGLRQNGWSWTWLGGFARFEPRDTTAPTVPGSLSSTDNGDDTVRLSWKGSTDDRGSVSYEVLKDDRVVAVRPWQTEVEVPDEPGRYFVRAVDDTGNRSASTSAHDIGGSSGGA</sequence>
<dbReference type="PROSITE" id="PS51406">
    <property type="entry name" value="FIBRINOGEN_C_2"/>
    <property type="match status" value="1"/>
</dbReference>
<keyword evidence="5" id="KW-0430">Lectin</keyword>
<evidence type="ECO:0000256" key="3">
    <source>
        <dbReference type="ARBA" id="ARBA00022536"/>
    </source>
</evidence>
<dbReference type="InterPro" id="IPR036056">
    <property type="entry name" value="Fibrinogen-like_C"/>
</dbReference>
<dbReference type="InterPro" id="IPR013783">
    <property type="entry name" value="Ig-like_fold"/>
</dbReference>
<feature type="signal peptide" evidence="9">
    <location>
        <begin position="1"/>
        <end position="23"/>
    </location>
</feature>
<evidence type="ECO:0000256" key="4">
    <source>
        <dbReference type="ARBA" id="ARBA00022723"/>
    </source>
</evidence>